<keyword evidence="5" id="KW-1185">Reference proteome</keyword>
<evidence type="ECO:0000313" key="5">
    <source>
        <dbReference type="Proteomes" id="UP001365128"/>
    </source>
</evidence>
<dbReference type="Proteomes" id="UP001365128">
    <property type="component" value="Unassembled WGS sequence"/>
</dbReference>
<gene>
    <name evidence="4" type="ORF">IWX46DRAFT_80328</name>
</gene>
<protein>
    <submittedName>
        <fullName evidence="4">Uncharacterized protein</fullName>
    </submittedName>
</protein>
<dbReference type="Pfam" id="PF12796">
    <property type="entry name" value="Ank_2"/>
    <property type="match status" value="1"/>
</dbReference>
<keyword evidence="1" id="KW-0677">Repeat</keyword>
<evidence type="ECO:0000256" key="3">
    <source>
        <dbReference type="PROSITE-ProRule" id="PRU00023"/>
    </source>
</evidence>
<comment type="caution">
    <text evidence="4">The sequence shown here is derived from an EMBL/GenBank/DDBJ whole genome shotgun (WGS) entry which is preliminary data.</text>
</comment>
<name>A0ABR1ME29_9PEZI</name>
<dbReference type="Gene3D" id="1.25.40.20">
    <property type="entry name" value="Ankyrin repeat-containing domain"/>
    <property type="match status" value="1"/>
</dbReference>
<evidence type="ECO:0000313" key="4">
    <source>
        <dbReference type="EMBL" id="KAK7546759.1"/>
    </source>
</evidence>
<keyword evidence="2 3" id="KW-0040">ANK repeat</keyword>
<dbReference type="SUPFAM" id="SSF48403">
    <property type="entry name" value="Ankyrin repeat"/>
    <property type="match status" value="1"/>
</dbReference>
<dbReference type="PANTHER" id="PTHR24198:SF165">
    <property type="entry name" value="ANKYRIN REPEAT-CONTAINING PROTEIN-RELATED"/>
    <property type="match status" value="1"/>
</dbReference>
<sequence>MCPLCSFINVRVKAEYVVKDRNPRLHIHKGWTPLITALHTKDLTCTGLLLEAGAGTNVADEYAPPLFHASWLGQSDAVELLLKKGANSHARAVSLSTSALVALCRGSSESLGHLEEFGADSTF</sequence>
<proteinExistence type="predicted"/>
<accession>A0ABR1ME29</accession>
<dbReference type="SMART" id="SM00248">
    <property type="entry name" value="ANK"/>
    <property type="match status" value="2"/>
</dbReference>
<organism evidence="4 5">
    <name type="scientific">Phyllosticta citricarpa</name>
    <dbReference type="NCBI Taxonomy" id="55181"/>
    <lineage>
        <taxon>Eukaryota</taxon>
        <taxon>Fungi</taxon>
        <taxon>Dikarya</taxon>
        <taxon>Ascomycota</taxon>
        <taxon>Pezizomycotina</taxon>
        <taxon>Dothideomycetes</taxon>
        <taxon>Dothideomycetes incertae sedis</taxon>
        <taxon>Botryosphaeriales</taxon>
        <taxon>Phyllostictaceae</taxon>
        <taxon>Phyllosticta</taxon>
    </lineage>
</organism>
<dbReference type="EMBL" id="JBBPDW010000014">
    <property type="protein sequence ID" value="KAK7546759.1"/>
    <property type="molecule type" value="Genomic_DNA"/>
</dbReference>
<evidence type="ECO:0000256" key="1">
    <source>
        <dbReference type="ARBA" id="ARBA00022737"/>
    </source>
</evidence>
<evidence type="ECO:0000256" key="2">
    <source>
        <dbReference type="ARBA" id="ARBA00023043"/>
    </source>
</evidence>
<dbReference type="PANTHER" id="PTHR24198">
    <property type="entry name" value="ANKYRIN REPEAT AND PROTEIN KINASE DOMAIN-CONTAINING PROTEIN"/>
    <property type="match status" value="1"/>
</dbReference>
<feature type="repeat" description="ANK" evidence="3">
    <location>
        <begin position="29"/>
        <end position="61"/>
    </location>
</feature>
<dbReference type="PROSITE" id="PS50088">
    <property type="entry name" value="ANK_REPEAT"/>
    <property type="match status" value="1"/>
</dbReference>
<dbReference type="InterPro" id="IPR036770">
    <property type="entry name" value="Ankyrin_rpt-contain_sf"/>
</dbReference>
<reference evidence="4 5" key="1">
    <citation type="submission" date="2024-04" db="EMBL/GenBank/DDBJ databases">
        <title>Phyllosticta paracitricarpa is synonymous to the EU quarantine fungus P. citricarpa based on phylogenomic analyses.</title>
        <authorList>
            <consortium name="Lawrence Berkeley National Laboratory"/>
            <person name="Van Ingen-Buijs V.A."/>
            <person name="Van Westerhoven A.C."/>
            <person name="Haridas S."/>
            <person name="Skiadas P."/>
            <person name="Martin F."/>
            <person name="Groenewald J.Z."/>
            <person name="Crous P.W."/>
            <person name="Seidl M.F."/>
        </authorList>
    </citation>
    <scope>NUCLEOTIDE SEQUENCE [LARGE SCALE GENOMIC DNA]</scope>
    <source>
        <strain evidence="4 5">CBS 122670</strain>
    </source>
</reference>
<dbReference type="InterPro" id="IPR002110">
    <property type="entry name" value="Ankyrin_rpt"/>
</dbReference>